<keyword evidence="4" id="KW-0238">DNA-binding</keyword>
<keyword evidence="3 5" id="KW-0862">Zinc</keyword>
<evidence type="ECO:0000256" key="3">
    <source>
        <dbReference type="ARBA" id="ARBA00022833"/>
    </source>
</evidence>
<dbReference type="EMBL" id="JBFOLK010000002">
    <property type="protein sequence ID" value="KAL2531207.1"/>
    <property type="molecule type" value="Genomic_DNA"/>
</dbReference>
<organism evidence="7 8">
    <name type="scientific">Abeliophyllum distichum</name>
    <dbReference type="NCBI Taxonomy" id="126358"/>
    <lineage>
        <taxon>Eukaryota</taxon>
        <taxon>Viridiplantae</taxon>
        <taxon>Streptophyta</taxon>
        <taxon>Embryophyta</taxon>
        <taxon>Tracheophyta</taxon>
        <taxon>Spermatophyta</taxon>
        <taxon>Magnoliopsida</taxon>
        <taxon>eudicotyledons</taxon>
        <taxon>Gunneridae</taxon>
        <taxon>Pentapetalae</taxon>
        <taxon>asterids</taxon>
        <taxon>lamiids</taxon>
        <taxon>Lamiales</taxon>
        <taxon>Oleaceae</taxon>
        <taxon>Forsythieae</taxon>
        <taxon>Abeliophyllum</taxon>
    </lineage>
</organism>
<evidence type="ECO:0000256" key="1">
    <source>
        <dbReference type="ARBA" id="ARBA00022723"/>
    </source>
</evidence>
<protein>
    <submittedName>
        <fullName evidence="7">Zinc finger CCCH domain-containing protein 49</fullName>
    </submittedName>
</protein>
<keyword evidence="8" id="KW-1185">Reference proteome</keyword>
<dbReference type="AlphaFoldDB" id="A0ABD1V1L7"/>
<feature type="domain" description="C3H1-type" evidence="6">
    <location>
        <begin position="59"/>
        <end position="85"/>
    </location>
</feature>
<dbReference type="InterPro" id="IPR045234">
    <property type="entry name" value="Unkempt-like"/>
</dbReference>
<evidence type="ECO:0000256" key="5">
    <source>
        <dbReference type="PROSITE-ProRule" id="PRU00723"/>
    </source>
</evidence>
<dbReference type="PANTHER" id="PTHR14493:SF147">
    <property type="entry name" value="ZINC FINGER CCCH DOMAIN-CONTAINING PROTEIN 23"/>
    <property type="match status" value="1"/>
</dbReference>
<dbReference type="Proteomes" id="UP001604336">
    <property type="component" value="Unassembled WGS sequence"/>
</dbReference>
<feature type="zinc finger region" description="C3H1-type" evidence="5">
    <location>
        <begin position="59"/>
        <end position="85"/>
    </location>
</feature>
<evidence type="ECO:0000256" key="4">
    <source>
        <dbReference type="ARBA" id="ARBA00023125"/>
    </source>
</evidence>
<dbReference type="GO" id="GO:0003677">
    <property type="term" value="F:DNA binding"/>
    <property type="evidence" value="ECO:0007669"/>
    <property type="project" value="UniProtKB-KW"/>
</dbReference>
<dbReference type="InterPro" id="IPR000571">
    <property type="entry name" value="Znf_CCCH"/>
</dbReference>
<dbReference type="PROSITE" id="PS50103">
    <property type="entry name" value="ZF_C3H1"/>
    <property type="match status" value="1"/>
</dbReference>
<evidence type="ECO:0000313" key="8">
    <source>
        <dbReference type="Proteomes" id="UP001604336"/>
    </source>
</evidence>
<keyword evidence="2 5" id="KW-0863">Zinc-finger</keyword>
<dbReference type="InterPro" id="IPR057444">
    <property type="entry name" value="Znf-CCCH_AtC3H23-like"/>
</dbReference>
<proteinExistence type="predicted"/>
<evidence type="ECO:0000256" key="2">
    <source>
        <dbReference type="ARBA" id="ARBA00022771"/>
    </source>
</evidence>
<dbReference type="PANTHER" id="PTHR14493">
    <property type="entry name" value="UNKEMPT FAMILY MEMBER"/>
    <property type="match status" value="1"/>
</dbReference>
<name>A0ABD1V1L7_9LAMI</name>
<reference evidence="8" key="1">
    <citation type="submission" date="2024-07" db="EMBL/GenBank/DDBJ databases">
        <title>Two chromosome-level genome assemblies of Korean endemic species Abeliophyllum distichum and Forsythia ovata (Oleaceae).</title>
        <authorList>
            <person name="Jang H."/>
        </authorList>
    </citation>
    <scope>NUCLEOTIDE SEQUENCE [LARGE SCALE GENOMIC DNA]</scope>
</reference>
<gene>
    <name evidence="7" type="ORF">Adt_04558</name>
</gene>
<dbReference type="Pfam" id="PF25512">
    <property type="entry name" value="zf-CCCH_AtC3H23"/>
    <property type="match status" value="1"/>
</dbReference>
<dbReference type="GO" id="GO:0008270">
    <property type="term" value="F:zinc ion binding"/>
    <property type="evidence" value="ECO:0007669"/>
    <property type="project" value="UniProtKB-KW"/>
</dbReference>
<evidence type="ECO:0000313" key="7">
    <source>
        <dbReference type="EMBL" id="KAL2531207.1"/>
    </source>
</evidence>
<comment type="caution">
    <text evidence="7">The sequence shown here is derived from an EMBL/GenBank/DDBJ whole genome shotgun (WGS) entry which is preliminary data.</text>
</comment>
<keyword evidence="1 5" id="KW-0479">Metal-binding</keyword>
<sequence length="100" mass="11785">MEGSDDFDILVNTFSCHDFKMFDFKVKKCLRAKSHDWTEYPFAHTGEKAHQRDPRKYHYSGTACPDFRKGVCIKGDTCEYAKGLKMKHRTEKTPWRCENT</sequence>
<evidence type="ECO:0000259" key="6">
    <source>
        <dbReference type="PROSITE" id="PS50103"/>
    </source>
</evidence>
<accession>A0ABD1V1L7</accession>